<dbReference type="KEGG" id="nta:107765312"/>
<dbReference type="InterPro" id="IPR006527">
    <property type="entry name" value="F-box-assoc_dom_typ1"/>
</dbReference>
<evidence type="ECO:0000259" key="1">
    <source>
        <dbReference type="Pfam" id="PF07734"/>
    </source>
</evidence>
<dbReference type="RefSeq" id="XP_016439424.1">
    <property type="nucleotide sequence ID" value="XM_016583938.1"/>
</dbReference>
<proteinExistence type="predicted"/>
<protein>
    <recommendedName>
        <fullName evidence="1">F-box associated beta-propeller type 1 domain-containing protein</fullName>
    </recommendedName>
</protein>
<dbReference type="PANTHER" id="PTHR31111:SF140">
    <property type="entry name" value="MDSFBB3-ALPHA PROTEIN"/>
    <property type="match status" value="1"/>
</dbReference>
<dbReference type="PaxDb" id="4097-A0A1S3XHU8"/>
<evidence type="ECO:0000313" key="2">
    <source>
        <dbReference type="RefSeq" id="XP_016439424.1"/>
    </source>
</evidence>
<dbReference type="STRING" id="4097.A0A1S3XHU8"/>
<dbReference type="PANTHER" id="PTHR31111">
    <property type="entry name" value="BNAA05G37150D PROTEIN-RELATED"/>
    <property type="match status" value="1"/>
</dbReference>
<sequence>MRLGYVQESNDYKLLKVPFEPIWSKNEGAYLAWVYTLSSGLWKTVPFTLLSQTVAYGPEISLNGFVYWLATSDVECIICLDLIKDEFKLLDVPDDRGFHHTNVHRKLMVLRGSLVMMVSIHDGFKDTEIWVMKTSYNNGIQQNSWTKKFIIDPFSKYAIPFGIWDVDNLPV</sequence>
<dbReference type="InterPro" id="IPR017451">
    <property type="entry name" value="F-box-assoc_interact_dom"/>
</dbReference>
<feature type="domain" description="F-box associated beta-propeller type 1" evidence="1">
    <location>
        <begin position="2"/>
        <end position="150"/>
    </location>
</feature>
<gene>
    <name evidence="2" type="primary">LOC107765312</name>
</gene>
<accession>A0A1S3XHU8</accession>
<reference evidence="2" key="1">
    <citation type="submission" date="2025-08" db="UniProtKB">
        <authorList>
            <consortium name="RefSeq"/>
        </authorList>
    </citation>
    <scope>IDENTIFICATION</scope>
</reference>
<dbReference type="OrthoDB" id="1287641at2759"/>
<organism evidence="2">
    <name type="scientific">Nicotiana tabacum</name>
    <name type="common">Common tobacco</name>
    <dbReference type="NCBI Taxonomy" id="4097"/>
    <lineage>
        <taxon>Eukaryota</taxon>
        <taxon>Viridiplantae</taxon>
        <taxon>Streptophyta</taxon>
        <taxon>Embryophyta</taxon>
        <taxon>Tracheophyta</taxon>
        <taxon>Spermatophyta</taxon>
        <taxon>Magnoliopsida</taxon>
        <taxon>eudicotyledons</taxon>
        <taxon>Gunneridae</taxon>
        <taxon>Pentapetalae</taxon>
        <taxon>asterids</taxon>
        <taxon>lamiids</taxon>
        <taxon>Solanales</taxon>
        <taxon>Solanaceae</taxon>
        <taxon>Nicotianoideae</taxon>
        <taxon>Nicotianeae</taxon>
        <taxon>Nicotiana</taxon>
    </lineage>
</organism>
<feature type="non-terminal residue" evidence="2">
    <location>
        <position position="171"/>
    </location>
</feature>
<name>A0A1S3XHU8_TOBAC</name>
<dbReference type="NCBIfam" id="TIGR01640">
    <property type="entry name" value="F_box_assoc_1"/>
    <property type="match status" value="1"/>
</dbReference>
<dbReference type="Pfam" id="PF07734">
    <property type="entry name" value="FBA_1"/>
    <property type="match status" value="1"/>
</dbReference>
<dbReference type="AlphaFoldDB" id="A0A1S3XHU8"/>